<sequence length="505" mass="53023">MSHSVEPADVLIVGGGSAGAVLAARLSENPDRRVVLLEAGPDYGPTRYPDALLDANRIADLDHDWGYASRGGRLSPSMVALRGKVMGGSSAVNAGAALRARARDFARWAEDGLDDWSFADVLPYFRALENTPTGEDEFHGRSGPMPVRQLTDAELTPAHRGFIEAAVARGHKRINDFNGAEQDGVGAFAVNVLDGVRQNTALVYLTAEVRARPNLTVHGGVTVDRVLFRGDRATGVVTADGTAHHAHEVILSAGTYASPAILLRSGIGPAGELASLGIETLADLPVGRHLQDHPFCPAVHALAPGRGEMTPALGALLWTASSEAADGELDLHVVAVHPNGAPFMPPGGVIALATALALPEAQGTVRLSGRDPLAQPVIDHNYLGTERDRRRMLEGVRIARDLARDPALAPSLGGLLMPSELPDGDAELTRVIESSLSIYGHPTSTAPMGAADSPRAVVDSRGAVHGLTALRVVDASIIPYLPSSVTNLTTIMLAERIADLVYNHG</sequence>
<comment type="similarity">
    <text evidence="2">Belongs to the GMC oxidoreductase family.</text>
</comment>
<dbReference type="SUPFAM" id="SSF54373">
    <property type="entry name" value="FAD-linked reductases, C-terminal domain"/>
    <property type="match status" value="1"/>
</dbReference>
<proteinExistence type="inferred from homology"/>
<reference evidence="7 8" key="1">
    <citation type="submission" date="2018-10" db="EMBL/GenBank/DDBJ databases">
        <title>Relationship between Morphology and Antimicrobial Activity in Streptomyces.</title>
        <authorList>
            <person name="Kang H.J."/>
            <person name="Kim S.B."/>
        </authorList>
    </citation>
    <scope>NUCLEOTIDE SEQUENCE [LARGE SCALE GENOMIC DNA]</scope>
    <source>
        <strain evidence="7 8">BH38</strain>
    </source>
</reference>
<dbReference type="InterPro" id="IPR036188">
    <property type="entry name" value="FAD/NAD-bd_sf"/>
</dbReference>
<evidence type="ECO:0000256" key="2">
    <source>
        <dbReference type="ARBA" id="ARBA00010790"/>
    </source>
</evidence>
<dbReference type="PANTHER" id="PTHR11552:SF147">
    <property type="entry name" value="CHOLINE DEHYDROGENASE, MITOCHONDRIAL"/>
    <property type="match status" value="1"/>
</dbReference>
<dbReference type="RefSeq" id="WP_120722751.1">
    <property type="nucleotide sequence ID" value="NZ_CP032698.1"/>
</dbReference>
<dbReference type="Pfam" id="PF00732">
    <property type="entry name" value="GMC_oxred_N"/>
    <property type="match status" value="1"/>
</dbReference>
<dbReference type="Proteomes" id="UP000271554">
    <property type="component" value="Chromosome"/>
</dbReference>
<keyword evidence="8" id="KW-1185">Reference proteome</keyword>
<feature type="domain" description="Glucose-methanol-choline oxidoreductase N-terminal" evidence="6">
    <location>
        <begin position="254"/>
        <end position="268"/>
    </location>
</feature>
<evidence type="ECO:0000313" key="7">
    <source>
        <dbReference type="EMBL" id="AYG82118.1"/>
    </source>
</evidence>
<dbReference type="PANTHER" id="PTHR11552">
    <property type="entry name" value="GLUCOSE-METHANOL-CHOLINE GMC OXIDOREDUCTASE"/>
    <property type="match status" value="1"/>
</dbReference>
<dbReference type="GO" id="GO:0019285">
    <property type="term" value="P:glycine betaine biosynthetic process from choline"/>
    <property type="evidence" value="ECO:0007669"/>
    <property type="project" value="TreeGrafter"/>
</dbReference>
<feature type="binding site" evidence="5">
    <location>
        <position position="85"/>
    </location>
    <ligand>
        <name>FAD</name>
        <dbReference type="ChEBI" id="CHEBI:57692"/>
    </ligand>
</feature>
<evidence type="ECO:0000256" key="3">
    <source>
        <dbReference type="ARBA" id="ARBA00022630"/>
    </source>
</evidence>
<dbReference type="Gene3D" id="3.50.50.60">
    <property type="entry name" value="FAD/NAD(P)-binding domain"/>
    <property type="match status" value="1"/>
</dbReference>
<dbReference type="GO" id="GO:0008812">
    <property type="term" value="F:choline dehydrogenase activity"/>
    <property type="evidence" value="ECO:0007669"/>
    <property type="project" value="UniProtKB-EC"/>
</dbReference>
<dbReference type="PROSITE" id="PS00624">
    <property type="entry name" value="GMC_OXRED_2"/>
    <property type="match status" value="1"/>
</dbReference>
<keyword evidence="3" id="KW-0285">Flavoprotein</keyword>
<dbReference type="InterPro" id="IPR007867">
    <property type="entry name" value="GMC_OxRtase_C"/>
</dbReference>
<dbReference type="InterPro" id="IPR000172">
    <property type="entry name" value="GMC_OxRdtase_N"/>
</dbReference>
<feature type="binding site" evidence="5">
    <location>
        <position position="439"/>
    </location>
    <ligand>
        <name>substrate</name>
    </ligand>
</feature>
<evidence type="ECO:0000259" key="6">
    <source>
        <dbReference type="PROSITE" id="PS00624"/>
    </source>
</evidence>
<keyword evidence="4 5" id="KW-0274">FAD</keyword>
<gene>
    <name evidence="7" type="primary">betA</name>
    <name evidence="7" type="ORF">DWB77_04288</name>
</gene>
<organism evidence="7 8">
    <name type="scientific">Streptomyces hundungensis</name>
    <dbReference type="NCBI Taxonomy" id="1077946"/>
    <lineage>
        <taxon>Bacteria</taxon>
        <taxon>Bacillati</taxon>
        <taxon>Actinomycetota</taxon>
        <taxon>Actinomycetes</taxon>
        <taxon>Kitasatosporales</taxon>
        <taxon>Streptomycetaceae</taxon>
        <taxon>Streptomyces</taxon>
    </lineage>
</organism>
<evidence type="ECO:0000256" key="4">
    <source>
        <dbReference type="ARBA" id="ARBA00022827"/>
    </source>
</evidence>
<dbReference type="OrthoDB" id="9785276at2"/>
<evidence type="ECO:0000256" key="1">
    <source>
        <dbReference type="ARBA" id="ARBA00001974"/>
    </source>
</evidence>
<feature type="binding site" evidence="5">
    <location>
        <position position="223"/>
    </location>
    <ligand>
        <name>FAD</name>
        <dbReference type="ChEBI" id="CHEBI:57692"/>
    </ligand>
</feature>
<dbReference type="KEGG" id="shun:DWB77_04288"/>
<dbReference type="Gene3D" id="3.30.410.40">
    <property type="match status" value="1"/>
</dbReference>
<dbReference type="EMBL" id="CP032698">
    <property type="protein sequence ID" value="AYG82118.1"/>
    <property type="molecule type" value="Genomic_DNA"/>
</dbReference>
<name>A0A387HMT1_9ACTN</name>
<keyword evidence="7" id="KW-0560">Oxidoreductase</keyword>
<dbReference type="PIRSF" id="PIRSF000137">
    <property type="entry name" value="Alcohol_oxidase"/>
    <property type="match status" value="1"/>
</dbReference>
<accession>A0A387HMT1</accession>
<evidence type="ECO:0000313" key="8">
    <source>
        <dbReference type="Proteomes" id="UP000271554"/>
    </source>
</evidence>
<comment type="cofactor">
    <cofactor evidence="1 5">
        <name>FAD</name>
        <dbReference type="ChEBI" id="CHEBI:57692"/>
    </cofactor>
</comment>
<evidence type="ECO:0000256" key="5">
    <source>
        <dbReference type="PIRSR" id="PIRSR000137-2"/>
    </source>
</evidence>
<dbReference type="EC" id="1.1.99.1" evidence="7"/>
<dbReference type="InterPro" id="IPR012132">
    <property type="entry name" value="GMC_OxRdtase"/>
</dbReference>
<protein>
    <submittedName>
        <fullName evidence="7">Oxygen-dependent choline dehydrogenase</fullName>
        <ecNumber evidence="7">1.1.99.1</ecNumber>
    </submittedName>
</protein>
<dbReference type="GO" id="GO:0016020">
    <property type="term" value="C:membrane"/>
    <property type="evidence" value="ECO:0007669"/>
    <property type="project" value="TreeGrafter"/>
</dbReference>
<dbReference type="GO" id="GO:0050660">
    <property type="term" value="F:flavin adenine dinucleotide binding"/>
    <property type="evidence" value="ECO:0007669"/>
    <property type="project" value="InterPro"/>
</dbReference>
<dbReference type="Pfam" id="PF05199">
    <property type="entry name" value="GMC_oxred_C"/>
    <property type="match status" value="1"/>
</dbReference>
<dbReference type="SUPFAM" id="SSF51905">
    <property type="entry name" value="FAD/NAD(P)-binding domain"/>
    <property type="match status" value="1"/>
</dbReference>
<dbReference type="AlphaFoldDB" id="A0A387HMT1"/>